<comment type="caution">
    <text evidence="5">The sequence shown here is derived from an EMBL/GenBank/DDBJ whole genome shotgun (WGS) entry which is preliminary data.</text>
</comment>
<dbReference type="AlphaFoldDB" id="A0AAV4C4T0"/>
<keyword evidence="6" id="KW-1185">Reference proteome</keyword>
<organism evidence="5 6">
    <name type="scientific">Plakobranchus ocellatus</name>
    <dbReference type="NCBI Taxonomy" id="259542"/>
    <lineage>
        <taxon>Eukaryota</taxon>
        <taxon>Metazoa</taxon>
        <taxon>Spiralia</taxon>
        <taxon>Lophotrochozoa</taxon>
        <taxon>Mollusca</taxon>
        <taxon>Gastropoda</taxon>
        <taxon>Heterobranchia</taxon>
        <taxon>Euthyneura</taxon>
        <taxon>Panpulmonata</taxon>
        <taxon>Sacoglossa</taxon>
        <taxon>Placobranchoidea</taxon>
        <taxon>Plakobranchidae</taxon>
        <taxon>Plakobranchus</taxon>
    </lineage>
</organism>
<evidence type="ECO:0000256" key="1">
    <source>
        <dbReference type="ARBA" id="ARBA00008361"/>
    </source>
</evidence>
<dbReference type="PANTHER" id="PTHR44942:SF4">
    <property type="entry name" value="METHYLTRANSFERASE TYPE 11 DOMAIN-CONTAINING PROTEIN"/>
    <property type="match status" value="1"/>
</dbReference>
<dbReference type="Gene3D" id="3.40.50.150">
    <property type="entry name" value="Vaccinia Virus protein VP39"/>
    <property type="match status" value="1"/>
</dbReference>
<dbReference type="InterPro" id="IPR029063">
    <property type="entry name" value="SAM-dependent_MTases_sf"/>
</dbReference>
<dbReference type="PANTHER" id="PTHR44942">
    <property type="entry name" value="METHYLTRANSF_11 DOMAIN-CONTAINING PROTEIN"/>
    <property type="match status" value="1"/>
</dbReference>
<evidence type="ECO:0000256" key="3">
    <source>
        <dbReference type="ARBA" id="ARBA00022679"/>
    </source>
</evidence>
<dbReference type="Pfam" id="PF08241">
    <property type="entry name" value="Methyltransf_11"/>
    <property type="match status" value="1"/>
</dbReference>
<dbReference type="GO" id="GO:0032259">
    <property type="term" value="P:methylation"/>
    <property type="evidence" value="ECO:0007669"/>
    <property type="project" value="UniProtKB-KW"/>
</dbReference>
<keyword evidence="3" id="KW-0808">Transferase</keyword>
<dbReference type="Proteomes" id="UP000735302">
    <property type="component" value="Unassembled WGS sequence"/>
</dbReference>
<gene>
    <name evidence="5" type="ORF">PoB_005292300</name>
</gene>
<dbReference type="SUPFAM" id="SSF53335">
    <property type="entry name" value="S-adenosyl-L-methionine-dependent methyltransferases"/>
    <property type="match status" value="1"/>
</dbReference>
<name>A0AAV4C4T0_9GAST</name>
<evidence type="ECO:0000256" key="2">
    <source>
        <dbReference type="ARBA" id="ARBA00022603"/>
    </source>
</evidence>
<reference evidence="5 6" key="1">
    <citation type="journal article" date="2021" name="Elife">
        <title>Chloroplast acquisition without the gene transfer in kleptoplastic sea slugs, Plakobranchus ocellatus.</title>
        <authorList>
            <person name="Maeda T."/>
            <person name="Takahashi S."/>
            <person name="Yoshida T."/>
            <person name="Shimamura S."/>
            <person name="Takaki Y."/>
            <person name="Nagai Y."/>
            <person name="Toyoda A."/>
            <person name="Suzuki Y."/>
            <person name="Arimoto A."/>
            <person name="Ishii H."/>
            <person name="Satoh N."/>
            <person name="Nishiyama T."/>
            <person name="Hasebe M."/>
            <person name="Maruyama T."/>
            <person name="Minagawa J."/>
            <person name="Obokata J."/>
            <person name="Shigenobu S."/>
        </authorList>
    </citation>
    <scope>NUCLEOTIDE SEQUENCE [LARGE SCALE GENOMIC DNA]</scope>
</reference>
<dbReference type="GO" id="GO:0008757">
    <property type="term" value="F:S-adenosylmethionine-dependent methyltransferase activity"/>
    <property type="evidence" value="ECO:0007669"/>
    <property type="project" value="InterPro"/>
</dbReference>
<dbReference type="InterPro" id="IPR013216">
    <property type="entry name" value="Methyltransf_11"/>
</dbReference>
<accession>A0AAV4C4T0</accession>
<evidence type="ECO:0000313" key="5">
    <source>
        <dbReference type="EMBL" id="GFO26418.1"/>
    </source>
</evidence>
<proteinExistence type="inferred from homology"/>
<sequence length="279" mass="31052">MNNSILASAKDLLSSTVNKTKLYTDMEQSKAYSKNRHQYSDELFKTIVDYCKESIPDLNVAVDVGCGPGSSTLGFAKYFKKVIGVDISESQIACAPKDVRNVEFRVGSSDKLPFIESGSVDLFCAGASFFLMPQKETFAEADRVLRPGGTIAIFGYSSPKTDRPEINHIMENIIAPKVLQFYPKETEQLLDQSRSLELPYPGWIRNDSLSISMNMTVEMHMELIKSSWMAVAYAKAFPGKDLAVEYGTLVKEALEQKSTGPDYTLTYDLFLLMGRKPIG</sequence>
<keyword evidence="2 5" id="KW-0489">Methyltransferase</keyword>
<comment type="similarity">
    <text evidence="1">Belongs to the methyltransferase superfamily.</text>
</comment>
<dbReference type="InterPro" id="IPR051052">
    <property type="entry name" value="Diverse_substrate_MTase"/>
</dbReference>
<evidence type="ECO:0000259" key="4">
    <source>
        <dbReference type="Pfam" id="PF08241"/>
    </source>
</evidence>
<dbReference type="CDD" id="cd02440">
    <property type="entry name" value="AdoMet_MTases"/>
    <property type="match status" value="1"/>
</dbReference>
<protein>
    <submittedName>
        <fullName evidence="5">S-adenosyl-l-methionine-dependent methyltransferase</fullName>
    </submittedName>
</protein>
<dbReference type="EMBL" id="BLXT01005830">
    <property type="protein sequence ID" value="GFO26418.1"/>
    <property type="molecule type" value="Genomic_DNA"/>
</dbReference>
<feature type="domain" description="Methyltransferase type 11" evidence="4">
    <location>
        <begin position="62"/>
        <end position="153"/>
    </location>
</feature>
<evidence type="ECO:0000313" key="6">
    <source>
        <dbReference type="Proteomes" id="UP000735302"/>
    </source>
</evidence>